<dbReference type="AlphaFoldDB" id="A0A2H0RLJ8"/>
<accession>A0A2H0RLJ8</accession>
<gene>
    <name evidence="1" type="ORF">COV07_01900</name>
</gene>
<dbReference type="PANTHER" id="PTHR41930">
    <property type="entry name" value="UPF0200 PROTEIN MJ1399"/>
    <property type="match status" value="1"/>
</dbReference>
<dbReference type="SUPFAM" id="SSF52540">
    <property type="entry name" value="P-loop containing nucleoside triphosphate hydrolases"/>
    <property type="match status" value="1"/>
</dbReference>
<sequence>MIIGVTGTNGSGKDTVAEILQNAGFKRFSLSDEIREELKKRGLQENRETTSKVADELRLQDLGELSKRVLSKIEKGENSVVVSIRTRAEVKVFADRGDFVLIGVDASPELRYERTRGRGRDGDQNSFEYFLEHDIKERGGSADHEQQIDKLLAIADYVIINNDTKQSFTEKINKLIEEILDKRG</sequence>
<evidence type="ECO:0008006" key="3">
    <source>
        <dbReference type="Google" id="ProtNLM"/>
    </source>
</evidence>
<dbReference type="Proteomes" id="UP000230833">
    <property type="component" value="Unassembled WGS sequence"/>
</dbReference>
<protein>
    <recommendedName>
        <fullName evidence="3">Dephospho-CoA kinase</fullName>
    </recommendedName>
</protein>
<evidence type="ECO:0000313" key="1">
    <source>
        <dbReference type="EMBL" id="PIR46884.1"/>
    </source>
</evidence>
<comment type="caution">
    <text evidence="1">The sequence shown here is derived from an EMBL/GenBank/DDBJ whole genome shotgun (WGS) entry which is preliminary data.</text>
</comment>
<dbReference type="PANTHER" id="PTHR41930:SF1">
    <property type="entry name" value="DEPHOSPHO-COA KINASE"/>
    <property type="match status" value="1"/>
</dbReference>
<organism evidence="1 2">
    <name type="scientific">Candidatus Vogelbacteria bacterium CG10_big_fil_rev_8_21_14_0_10_45_14</name>
    <dbReference type="NCBI Taxonomy" id="1975042"/>
    <lineage>
        <taxon>Bacteria</taxon>
        <taxon>Candidatus Vogeliibacteriota</taxon>
    </lineage>
</organism>
<proteinExistence type="predicted"/>
<reference evidence="1 2" key="1">
    <citation type="submission" date="2017-09" db="EMBL/GenBank/DDBJ databases">
        <title>Depth-based differentiation of microbial function through sediment-hosted aquifers and enrichment of novel symbionts in the deep terrestrial subsurface.</title>
        <authorList>
            <person name="Probst A.J."/>
            <person name="Ladd B."/>
            <person name="Jarett J.K."/>
            <person name="Geller-Mcgrath D.E."/>
            <person name="Sieber C.M."/>
            <person name="Emerson J.B."/>
            <person name="Anantharaman K."/>
            <person name="Thomas B.C."/>
            <person name="Malmstrom R."/>
            <person name="Stieglmeier M."/>
            <person name="Klingl A."/>
            <person name="Woyke T."/>
            <person name="Ryan C.M."/>
            <person name="Banfield J.F."/>
        </authorList>
    </citation>
    <scope>NUCLEOTIDE SEQUENCE [LARGE SCALE GENOMIC DNA]</scope>
    <source>
        <strain evidence="1">CG10_big_fil_rev_8_21_14_0_10_45_14</strain>
    </source>
</reference>
<dbReference type="InterPro" id="IPR027417">
    <property type="entry name" value="P-loop_NTPase"/>
</dbReference>
<evidence type="ECO:0000313" key="2">
    <source>
        <dbReference type="Proteomes" id="UP000230833"/>
    </source>
</evidence>
<dbReference type="Pfam" id="PF13238">
    <property type="entry name" value="AAA_18"/>
    <property type="match status" value="1"/>
</dbReference>
<dbReference type="EMBL" id="PCYL01000024">
    <property type="protein sequence ID" value="PIR46884.1"/>
    <property type="molecule type" value="Genomic_DNA"/>
</dbReference>
<dbReference type="Gene3D" id="3.40.50.300">
    <property type="entry name" value="P-loop containing nucleotide triphosphate hydrolases"/>
    <property type="match status" value="1"/>
</dbReference>
<name>A0A2H0RLJ8_9BACT</name>